<dbReference type="InterPro" id="IPR029058">
    <property type="entry name" value="AB_hydrolase_fold"/>
</dbReference>
<gene>
    <name evidence="3" type="ORF">H9853_11590</name>
</gene>
<dbReference type="AlphaFoldDB" id="A0A9D1WB07"/>
<dbReference type="GO" id="GO:0006508">
    <property type="term" value="P:proteolysis"/>
    <property type="evidence" value="ECO:0007669"/>
    <property type="project" value="InterPro"/>
</dbReference>
<protein>
    <submittedName>
        <fullName evidence="3">Prolyl oligopeptidase family serine peptidase</fullName>
    </submittedName>
</protein>
<dbReference type="SUPFAM" id="SSF53474">
    <property type="entry name" value="alpha/beta-Hydrolases"/>
    <property type="match status" value="1"/>
</dbReference>
<dbReference type="PANTHER" id="PTHR42776:SF27">
    <property type="entry name" value="DIPEPTIDYL PEPTIDASE FAMILY MEMBER 6"/>
    <property type="match status" value="1"/>
</dbReference>
<dbReference type="EMBL" id="DXEZ01000326">
    <property type="protein sequence ID" value="HIX55654.1"/>
    <property type="molecule type" value="Genomic_DNA"/>
</dbReference>
<evidence type="ECO:0000313" key="4">
    <source>
        <dbReference type="Proteomes" id="UP000824156"/>
    </source>
</evidence>
<evidence type="ECO:0000259" key="2">
    <source>
        <dbReference type="Pfam" id="PF00326"/>
    </source>
</evidence>
<dbReference type="InterPro" id="IPR001375">
    <property type="entry name" value="Peptidase_S9_cat"/>
</dbReference>
<reference evidence="3" key="1">
    <citation type="journal article" date="2021" name="PeerJ">
        <title>Extensive microbial diversity within the chicken gut microbiome revealed by metagenomics and culture.</title>
        <authorList>
            <person name="Gilroy R."/>
            <person name="Ravi A."/>
            <person name="Getino M."/>
            <person name="Pursley I."/>
            <person name="Horton D.L."/>
            <person name="Alikhan N.F."/>
            <person name="Baker D."/>
            <person name="Gharbi K."/>
            <person name="Hall N."/>
            <person name="Watson M."/>
            <person name="Adriaenssens E.M."/>
            <person name="Foster-Nyarko E."/>
            <person name="Jarju S."/>
            <person name="Secka A."/>
            <person name="Antonio M."/>
            <person name="Oren A."/>
            <person name="Chaudhuri R.R."/>
            <person name="La Ragione R."/>
            <person name="Hildebrand F."/>
            <person name="Pallen M.J."/>
        </authorList>
    </citation>
    <scope>NUCLEOTIDE SEQUENCE</scope>
    <source>
        <strain evidence="3">1719</strain>
    </source>
</reference>
<dbReference type="Gene3D" id="3.40.50.1820">
    <property type="entry name" value="alpha/beta hydrolase"/>
    <property type="match status" value="1"/>
</dbReference>
<comment type="caution">
    <text evidence="3">The sequence shown here is derived from an EMBL/GenBank/DDBJ whole genome shotgun (WGS) entry which is preliminary data.</text>
</comment>
<feature type="domain" description="Peptidase S9 prolyl oligopeptidase catalytic" evidence="2">
    <location>
        <begin position="232"/>
        <end position="443"/>
    </location>
</feature>
<organism evidence="3 4">
    <name type="scientific">Candidatus Sphingobacterium stercoripullorum</name>
    <dbReference type="NCBI Taxonomy" id="2838759"/>
    <lineage>
        <taxon>Bacteria</taxon>
        <taxon>Pseudomonadati</taxon>
        <taxon>Bacteroidota</taxon>
        <taxon>Sphingobacteriia</taxon>
        <taxon>Sphingobacteriales</taxon>
        <taxon>Sphingobacteriaceae</taxon>
        <taxon>Sphingobacterium</taxon>
    </lineage>
</organism>
<evidence type="ECO:0000313" key="3">
    <source>
        <dbReference type="EMBL" id="HIX55654.1"/>
    </source>
</evidence>
<dbReference type="Pfam" id="PF00326">
    <property type="entry name" value="Peptidase_S9"/>
    <property type="match status" value="1"/>
</dbReference>
<evidence type="ECO:0000256" key="1">
    <source>
        <dbReference type="ARBA" id="ARBA00022801"/>
    </source>
</evidence>
<sequence>SSDGQVRLALTSDSLEESLLYRPRNHLPFAEVLKIGLGTSVYPMGLVKDSLDVFYALSNVDRDKLALVKWDAKTGEEIELLLESDQVDINSGGYSTLHEDMLYTSSTLVKDSLTFYNDTLADNYKKIQGHFPGMMIHILDVDRSLDKLLFHVFSDVKPGGFYLYDAQVDSASLIVKSNPKLEGVDLHPTEAVTFRSRDDLPIQGYVTYPKGNKKNNPTVVLVHDGPGRRDYWGFNSQVQFLASRGYAVFQVNYRGSKGFGKDFWAAGFKEWGGKVQTDITDGVAWLIHQDIADKDRIAIMGSGFGGYSALYAATFNSSMFQCAISNSGYSNLFTFFKEIPPHLQPYLQLYYEMVGNPHKESDMFRATSPVFHADKVSIPVMLVQGGKERVSSVTDVHQFVRALKNNHIPVKYMYLEDDTRRLEKEENKISYYLEVEKFLYQYLH</sequence>
<name>A0A9D1WB07_9SPHI</name>
<dbReference type="Proteomes" id="UP000824156">
    <property type="component" value="Unassembled WGS sequence"/>
</dbReference>
<accession>A0A9D1WB07</accession>
<proteinExistence type="predicted"/>
<dbReference type="PANTHER" id="PTHR42776">
    <property type="entry name" value="SERINE PEPTIDASE S9 FAMILY MEMBER"/>
    <property type="match status" value="1"/>
</dbReference>
<reference evidence="3" key="2">
    <citation type="submission" date="2021-04" db="EMBL/GenBank/DDBJ databases">
        <authorList>
            <person name="Gilroy R."/>
        </authorList>
    </citation>
    <scope>NUCLEOTIDE SEQUENCE</scope>
    <source>
        <strain evidence="3">1719</strain>
    </source>
</reference>
<feature type="non-terminal residue" evidence="3">
    <location>
        <position position="1"/>
    </location>
</feature>
<dbReference type="GO" id="GO:0004252">
    <property type="term" value="F:serine-type endopeptidase activity"/>
    <property type="evidence" value="ECO:0007669"/>
    <property type="project" value="TreeGrafter"/>
</dbReference>
<keyword evidence="1" id="KW-0378">Hydrolase</keyword>